<protein>
    <recommendedName>
        <fullName evidence="1">F-box protein</fullName>
    </recommendedName>
</protein>
<proteinExistence type="predicted"/>
<dbReference type="EMBL" id="JAGFBR010000009">
    <property type="protein sequence ID" value="KAH0461400.1"/>
    <property type="molecule type" value="Genomic_DNA"/>
</dbReference>
<dbReference type="GO" id="GO:0019005">
    <property type="term" value="C:SCF ubiquitin ligase complex"/>
    <property type="evidence" value="ECO:0007669"/>
    <property type="project" value="UniProtKB-UniRule"/>
</dbReference>
<dbReference type="InterPro" id="IPR001810">
    <property type="entry name" value="F-box_dom"/>
</dbReference>
<dbReference type="InterPro" id="IPR036047">
    <property type="entry name" value="F-box-like_dom_sf"/>
</dbReference>
<dbReference type="GO" id="GO:0016567">
    <property type="term" value="P:protein ubiquitination"/>
    <property type="evidence" value="ECO:0007669"/>
    <property type="project" value="UniProtKB-UniRule"/>
</dbReference>
<evidence type="ECO:0000259" key="2">
    <source>
        <dbReference type="SMART" id="SM00256"/>
    </source>
</evidence>
<dbReference type="GO" id="GO:0005737">
    <property type="term" value="C:cytoplasm"/>
    <property type="evidence" value="ECO:0007669"/>
    <property type="project" value="TreeGrafter"/>
</dbReference>
<keyword evidence="1" id="KW-0833">Ubl conjugation pathway</keyword>
<dbReference type="GO" id="GO:0005634">
    <property type="term" value="C:nucleus"/>
    <property type="evidence" value="ECO:0007669"/>
    <property type="project" value="UniProtKB-SubCell"/>
</dbReference>
<dbReference type="SUPFAM" id="SSF81383">
    <property type="entry name" value="F-box domain"/>
    <property type="match status" value="1"/>
</dbReference>
<evidence type="ECO:0000256" key="1">
    <source>
        <dbReference type="RuleBase" id="RU369085"/>
    </source>
</evidence>
<comment type="pathway">
    <text evidence="1">Protein modification; protein ubiquitination.</text>
</comment>
<dbReference type="GO" id="GO:0009740">
    <property type="term" value="P:gibberellic acid mediated signaling pathway"/>
    <property type="evidence" value="ECO:0007669"/>
    <property type="project" value="TreeGrafter"/>
</dbReference>
<dbReference type="SMART" id="SM00256">
    <property type="entry name" value="FBOX"/>
    <property type="match status" value="1"/>
</dbReference>
<keyword evidence="4" id="KW-1185">Reference proteome</keyword>
<keyword evidence="1" id="KW-0539">Nucleus</keyword>
<dbReference type="Gene3D" id="1.20.1280.50">
    <property type="match status" value="1"/>
</dbReference>
<dbReference type="AlphaFoldDB" id="A0AAV7GHY4"/>
<dbReference type="Pfam" id="PF00646">
    <property type="entry name" value="F-box"/>
    <property type="match status" value="1"/>
</dbReference>
<comment type="caution">
    <text evidence="3">The sequence shown here is derived from an EMBL/GenBank/DDBJ whole genome shotgun (WGS) entry which is preliminary data.</text>
</comment>
<accession>A0AAV7GHY4</accession>
<feature type="domain" description="F-box" evidence="2">
    <location>
        <begin position="11"/>
        <end position="51"/>
    </location>
</feature>
<organism evidence="3 4">
    <name type="scientific">Dendrobium chrysotoxum</name>
    <name type="common">Orchid</name>
    <dbReference type="NCBI Taxonomy" id="161865"/>
    <lineage>
        <taxon>Eukaryota</taxon>
        <taxon>Viridiplantae</taxon>
        <taxon>Streptophyta</taxon>
        <taxon>Embryophyta</taxon>
        <taxon>Tracheophyta</taxon>
        <taxon>Spermatophyta</taxon>
        <taxon>Magnoliopsida</taxon>
        <taxon>Liliopsida</taxon>
        <taxon>Asparagales</taxon>
        <taxon>Orchidaceae</taxon>
        <taxon>Epidendroideae</taxon>
        <taxon>Malaxideae</taxon>
        <taxon>Dendrobiinae</taxon>
        <taxon>Dendrobium</taxon>
    </lineage>
</organism>
<evidence type="ECO:0000313" key="4">
    <source>
        <dbReference type="Proteomes" id="UP000775213"/>
    </source>
</evidence>
<dbReference type="GO" id="GO:0031146">
    <property type="term" value="P:SCF-dependent proteasomal ubiquitin-dependent protein catabolic process"/>
    <property type="evidence" value="ECO:0007669"/>
    <property type="project" value="UniProtKB-UniRule"/>
</dbReference>
<comment type="function">
    <text evidence="1">Acts as a component of a SCF E3 ubiquitin ligase complexes.</text>
</comment>
<comment type="subcellular location">
    <subcellularLocation>
        <location evidence="1">Nucleus</location>
    </subcellularLocation>
</comment>
<reference evidence="3 4" key="1">
    <citation type="journal article" date="2021" name="Hortic Res">
        <title>Chromosome-scale assembly of the Dendrobium chrysotoxum genome enhances the understanding of orchid evolution.</title>
        <authorList>
            <person name="Zhang Y."/>
            <person name="Zhang G.Q."/>
            <person name="Zhang D."/>
            <person name="Liu X.D."/>
            <person name="Xu X.Y."/>
            <person name="Sun W.H."/>
            <person name="Yu X."/>
            <person name="Zhu X."/>
            <person name="Wang Z.W."/>
            <person name="Zhao X."/>
            <person name="Zhong W.Y."/>
            <person name="Chen H."/>
            <person name="Yin W.L."/>
            <person name="Huang T."/>
            <person name="Niu S.C."/>
            <person name="Liu Z.J."/>
        </authorList>
    </citation>
    <scope>NUCLEOTIDE SEQUENCE [LARGE SCALE GENOMIC DNA]</scope>
    <source>
        <strain evidence="3">Lindl</strain>
    </source>
</reference>
<dbReference type="PANTHER" id="PTHR12874:SF16">
    <property type="entry name" value="OS01G0800800 PROTEIN"/>
    <property type="match status" value="1"/>
</dbReference>
<dbReference type="PANTHER" id="PTHR12874">
    <property type="entry name" value="F-BOX ONLY PROTEIN 48-RELATED"/>
    <property type="match status" value="1"/>
</dbReference>
<comment type="subunit">
    <text evidence="1">Component of the SCF-type E3 ligase complex.</text>
</comment>
<sequence length="254" mass="27909">MRREEPPSPPPPWEVVILVSQYLDPSTLATSSCVSKAWRTAMSSPNLWLPFCLSVYPSSSHLLSLSPPPSPRILFSLLNLASRRLPPPPPPSPLLSLSHLLFTLDVFIPNLTTPLLSTAIKGEDLEKESHNVFHFDVDVSAAASTAAVVEKQEDVRVVWMVMMKEWGGAFMMMEVKGKGREVGDTGLWFEEEVDGPKCCAAAAERGGMVAEVGLVFSGQERGVIKVSLGLMRRDGCRYVGLRDALLYLQSYLLP</sequence>
<evidence type="ECO:0000313" key="3">
    <source>
        <dbReference type="EMBL" id="KAH0461400.1"/>
    </source>
</evidence>
<gene>
    <name evidence="3" type="ORF">IEQ34_008975</name>
</gene>
<name>A0AAV7GHY4_DENCH</name>
<dbReference type="Proteomes" id="UP000775213">
    <property type="component" value="Unassembled WGS sequence"/>
</dbReference>